<proteinExistence type="predicted"/>
<feature type="region of interest" description="Disordered" evidence="1">
    <location>
        <begin position="1072"/>
        <end position="1132"/>
    </location>
</feature>
<feature type="transmembrane region" description="Helical" evidence="2">
    <location>
        <begin position="179"/>
        <end position="197"/>
    </location>
</feature>
<feature type="transmembrane region" description="Helical" evidence="2">
    <location>
        <begin position="1406"/>
        <end position="1426"/>
    </location>
</feature>
<comment type="caution">
    <text evidence="3">The sequence shown here is derived from an EMBL/GenBank/DDBJ whole genome shotgun (WGS) entry which is preliminary data.</text>
</comment>
<evidence type="ECO:0000256" key="2">
    <source>
        <dbReference type="SAM" id="Phobius"/>
    </source>
</evidence>
<evidence type="ECO:0000313" key="3">
    <source>
        <dbReference type="EMBL" id="KAG9390967.1"/>
    </source>
</evidence>
<accession>A0A8J6E1R3</accession>
<keyword evidence="2" id="KW-0812">Transmembrane</keyword>
<name>A0A8J6E1R3_9EUKA</name>
<feature type="region of interest" description="Disordered" evidence="1">
    <location>
        <begin position="1042"/>
        <end position="1061"/>
    </location>
</feature>
<feature type="transmembrane region" description="Helical" evidence="2">
    <location>
        <begin position="100"/>
        <end position="126"/>
    </location>
</feature>
<keyword evidence="2" id="KW-1133">Transmembrane helix</keyword>
<gene>
    <name evidence="3" type="ORF">J8273_7240</name>
</gene>
<keyword evidence="2" id="KW-0472">Membrane</keyword>
<dbReference type="PANTHER" id="PTHR31600">
    <property type="entry name" value="TINY MACROCYSTS PROTEIN B-RELATED"/>
    <property type="match status" value="1"/>
</dbReference>
<feature type="transmembrane region" description="Helical" evidence="2">
    <location>
        <begin position="203"/>
        <end position="226"/>
    </location>
</feature>
<feature type="transmembrane region" description="Helical" evidence="2">
    <location>
        <begin position="132"/>
        <end position="158"/>
    </location>
</feature>
<keyword evidence="4" id="KW-1185">Reference proteome</keyword>
<protein>
    <submittedName>
        <fullName evidence="3">TmcB-like protein</fullName>
    </submittedName>
</protein>
<feature type="transmembrane region" description="Helical" evidence="2">
    <location>
        <begin position="873"/>
        <end position="894"/>
    </location>
</feature>
<feature type="transmembrane region" description="Helical" evidence="2">
    <location>
        <begin position="602"/>
        <end position="627"/>
    </location>
</feature>
<evidence type="ECO:0000313" key="4">
    <source>
        <dbReference type="Proteomes" id="UP000717585"/>
    </source>
</evidence>
<dbReference type="EMBL" id="JAHDYR010000062">
    <property type="protein sequence ID" value="KAG9390967.1"/>
    <property type="molecule type" value="Genomic_DNA"/>
</dbReference>
<dbReference type="Proteomes" id="UP000717585">
    <property type="component" value="Unassembled WGS sequence"/>
</dbReference>
<dbReference type="PANTHER" id="PTHR31600:SF2">
    <property type="entry name" value="GAMETE ENRICHED GENE 10 PROTEIN-RELATED"/>
    <property type="match status" value="1"/>
</dbReference>
<evidence type="ECO:0000256" key="1">
    <source>
        <dbReference type="SAM" id="MobiDB-lite"/>
    </source>
</evidence>
<feature type="transmembrane region" description="Helical" evidence="2">
    <location>
        <begin position="844"/>
        <end position="867"/>
    </location>
</feature>
<feature type="compositionally biased region" description="Polar residues" evidence="1">
    <location>
        <begin position="1080"/>
        <end position="1103"/>
    </location>
</feature>
<sequence>MVCIPPPQLTQAGDMVQLLSSCLDERLLVSSSPILRTLQSLLSYSRVSTMATLLGNSFLLAAGGVILLFFMALALTCYLSARAIQQSRVPNMMLVRFIRLTLILVTTIAFIPCLTVVISLLTGYATENSTNLFVLGAMAVLGLFVLGATAFVALATLTSYAYGYTSANPLARLHSRIDVFYLLGKALIVLIFQIPPIYQRPALLRGCLLVFALGLGSAFTVFIPYYRMITNILRVASMHLLVISLLSFNPVLFVSSIVLAPFAVLAPCVSYFITELPTARFRRRIIERGLDKPEGTTVADLYMAGGPRLLFPFQVEIALRHTRREIKRCKMRIDAIERRTPMGILEYHGAVSDDGNLNPLLLPRDYREELIDIAEQLSMEVDVGIRLYQYCRARWPTHPMVAMSYVLYTACYRGNTLQSAINTVSGALAGTVSQMDVRYFHFICLKYRNSLQEDSSVMEKLEAQRNMNILLRSQRKLADALGQFWALVIEQKGMNVNLKAATTFIATTRKINLLLRSTERLYDSMLKTPNPRVLRAYGQYVLMFNDTDAVQDYLDALFGVADELEVVHFGSGRPNKRSEHVKVDRMDLSGASVSFIGLHIQAAASVVIIALLFTVAFLFCILTVVVCRHISWQVVAISAVVTGLQDVSLGLSNLRAGSPVHLIAASQYIGPMWATVSTDMGTEYITAALGTYNDLMNTYAANGYVESDPYGAIEASQPLYDAALDRLVSASAHLLYNVRTLLEDASIVYPTFSAGVRDGGQASASAYDLIAQIVHTTESVAECLKNGMAAGTTATVVSTACTADIGDTLLEFEHALVSGVTDALYAVGDEVFISAQLFPVLEMAVFSAVFTCFIGLFMAISVVLYVVPVSKDISFTIHVVSLFSAIPLPTAEALKNRFLGIKAARIKRTISKSNTQLSMTSAPGSRAMSRSGTRSSAMLLDFNAPDTAEDDGDGGSDRSFDQEWVEPALDMMLDRLDGIMPQHQLDGSAASDSEAEADLWHEGALQETGTAPQTPMADVPDEVVIPPLPIEEDVCLTLDVATGESSSEGQTPTGSSSDTEEMLTEFSTALLGSAERSNRSLKAQSSGSTKPSLLQLNSSTLIHSDSPESPPVPSLSAALARMKEQDLDEEDEDDMIDAHSLAARRASMASAPPAADEKVHESQLKRRAVQLQFALGLIPGLLLWVGAFGLVYLSMALFALIMTGDVSQNSESIYYQYRSMLDLRRVLSSVATAAWTPSTAPTTVTEAVKISQSAIQGLSDFASVLAGHPVSDIATIDTAWAGTNPAAEWVAKALQSVVVRDGWMAGAYEADIGRVLFHTACIRLHAADCDLTRRPETTQGALTTVQTYLVRANLTVIEISDGAMFGPSHEWINDTLVYDVSGAMIKVSYYLRQRFVGTISSTQTNALWFMAAFVVLLALFYTLYLFRSIKRMASTRRQFSLLFRALPRNELPSNLTGKFLRCFPDSVTD</sequence>
<organism evidence="3 4">
    <name type="scientific">Carpediemonas membranifera</name>
    <dbReference type="NCBI Taxonomy" id="201153"/>
    <lineage>
        <taxon>Eukaryota</taxon>
        <taxon>Metamonada</taxon>
        <taxon>Carpediemonas-like organisms</taxon>
        <taxon>Carpediemonas</taxon>
    </lineage>
</organism>
<feature type="transmembrane region" description="Helical" evidence="2">
    <location>
        <begin position="238"/>
        <end position="264"/>
    </location>
</feature>
<feature type="transmembrane region" description="Helical" evidence="2">
    <location>
        <begin position="58"/>
        <end position="79"/>
    </location>
</feature>
<reference evidence="3" key="1">
    <citation type="submission" date="2021-05" db="EMBL/GenBank/DDBJ databases">
        <title>A free-living protist that lacks canonical eukaryotic 1 DNA replication and segregation systems.</title>
        <authorList>
            <person name="Salas-Leiva D.E."/>
            <person name="Tromer E.C."/>
            <person name="Curtis B.A."/>
            <person name="Jerlstrom-Hultqvist J."/>
            <person name="Kolisko M."/>
            <person name="Yi Z."/>
            <person name="Salas-Leiva J.S."/>
            <person name="Gallot-Lavallee L."/>
            <person name="Kops G.J.P.L."/>
            <person name="Archibald J.M."/>
            <person name="Simpson A.G.B."/>
            <person name="Roger A.J."/>
        </authorList>
    </citation>
    <scope>NUCLEOTIDE SEQUENCE</scope>
    <source>
        <strain evidence="3">BICM</strain>
    </source>
</reference>
<dbReference type="InterPro" id="IPR052994">
    <property type="entry name" value="Tiny_macrocysts_regulators"/>
</dbReference>
<feature type="transmembrane region" description="Helical" evidence="2">
    <location>
        <begin position="1173"/>
        <end position="1202"/>
    </location>
</feature>
<feature type="compositionally biased region" description="Polar residues" evidence="1">
    <location>
        <begin position="1043"/>
        <end position="1057"/>
    </location>
</feature>